<proteinExistence type="predicted"/>
<accession>A0A7M4D509</accession>
<reference evidence="1 4" key="2">
    <citation type="submission" date="2019-12" db="EMBL/GenBank/DDBJ databases">
        <title>Draft genome sequence of Labilibaculum sp. strain 44 isolated from deep waters of Black Sea.</title>
        <authorList>
            <person name="Yadav S."/>
            <person name="Villanueva L."/>
        </authorList>
    </citation>
    <scope>NUCLEOTIDE SEQUENCE [LARGE SCALE GENOMIC DNA]</scope>
    <source>
        <strain evidence="1 4">44</strain>
    </source>
</reference>
<protein>
    <submittedName>
        <fullName evidence="1">Sce7725 family protein</fullName>
    </submittedName>
</protein>
<dbReference type="RefSeq" id="WP_156195480.1">
    <property type="nucleotide sequence ID" value="NZ_QTZN02000014.1"/>
</dbReference>
<gene>
    <name evidence="2" type="ORF">DWB62_007920</name>
    <name evidence="1" type="ORF">GNY23_07920</name>
</gene>
<organism evidence="1 4">
    <name type="scientific">Labilibaculum euxinus</name>
    <dbReference type="NCBI Taxonomy" id="2686357"/>
    <lineage>
        <taxon>Bacteria</taxon>
        <taxon>Pseudomonadati</taxon>
        <taxon>Bacteroidota</taxon>
        <taxon>Bacteroidia</taxon>
        <taxon>Marinilabiliales</taxon>
        <taxon>Marinifilaceae</taxon>
        <taxon>Labilibaculum</taxon>
    </lineage>
</organism>
<comment type="caution">
    <text evidence="1">The sequence shown here is derived from an EMBL/GenBank/DDBJ whole genome shotgun (WGS) entry which is preliminary data.</text>
</comment>
<dbReference type="AlphaFoldDB" id="A0A7M4D509"/>
<evidence type="ECO:0000313" key="3">
    <source>
        <dbReference type="Proteomes" id="UP000285951"/>
    </source>
</evidence>
<reference evidence="2 3" key="1">
    <citation type="submission" date="2019-11" db="EMBL/GenBank/DDBJ databases">
        <title>Draft genome sequence of Labilibaculum sp. strain SYP isolated from Black Sea.</title>
        <authorList>
            <person name="Yadav S."/>
            <person name="Villanueva L."/>
        </authorList>
    </citation>
    <scope>NUCLEOTIDE SEQUENCE [LARGE SCALE GENOMIC DNA]</scope>
    <source>
        <strain evidence="2 3">44</strain>
    </source>
</reference>
<name>A0A7M4D509_9BACT</name>
<evidence type="ECO:0000313" key="2">
    <source>
        <dbReference type="EMBL" id="MVB06943.1"/>
    </source>
</evidence>
<keyword evidence="3" id="KW-1185">Reference proteome</keyword>
<dbReference type="Proteomes" id="UP000285951">
    <property type="component" value="Unassembled WGS sequence"/>
</dbReference>
<evidence type="ECO:0000313" key="4">
    <source>
        <dbReference type="Proteomes" id="UP000462449"/>
    </source>
</evidence>
<dbReference type="OrthoDB" id="8910160at2"/>
<sequence>MYYPYLRGRQFELIALREYAHQKGDNNKVIPIIEPVKSTFNSMKLAIPKLNSGNVRFALILNPQDGDCKNPEIILQNLSRELEDRSTWIPTFILTNNLKEVSELLTRYSFMEVMVICSDLVDTSTKEFNNLVLSASIKYIVTKENRTLKRALRGQNKNLIRLDDKFEAQSRNSDYLSIPEQKFTEEHTFFPEDGYNGFSDYTVIASEFKEGGSTPYAVAIHLTYQKDNNEIWIRHFTSESNFGRENIQGKFEEAARKAVIFINENNINTHAAKELIEYYNLQKYPGLGMVKKISIKHHLELINNIL</sequence>
<dbReference type="InterPro" id="IPR047727">
    <property type="entry name" value="Sce7725-like"/>
</dbReference>
<dbReference type="EMBL" id="WOTW01000014">
    <property type="protein sequence ID" value="MUP37738.1"/>
    <property type="molecule type" value="Genomic_DNA"/>
</dbReference>
<dbReference type="EMBL" id="QTZN02000014">
    <property type="protein sequence ID" value="MVB06943.1"/>
    <property type="molecule type" value="Genomic_DNA"/>
</dbReference>
<dbReference type="Proteomes" id="UP000462449">
    <property type="component" value="Unassembled WGS sequence"/>
</dbReference>
<dbReference type="NCBIfam" id="NF033831">
    <property type="entry name" value="sce7725_fam"/>
    <property type="match status" value="1"/>
</dbReference>
<evidence type="ECO:0000313" key="1">
    <source>
        <dbReference type="EMBL" id="MUP37738.1"/>
    </source>
</evidence>